<dbReference type="Pfam" id="PF12937">
    <property type="entry name" value="F-box-like"/>
    <property type="match status" value="1"/>
</dbReference>
<sequence>RENMTSYCQPLYCERCSRYPYVGRISVGEEEHVDFIYQFVKERFVPTRHQSLTIFYTAPDIIGPPKPNYGELFHLPGSNRKEIDISLSPWQKEDDFIRWYINKFAFWQYHKNTYIDIEFHEAVYPIRVSIYEIYNPGSVIQILAQDSNNQWNKLWDESSQIVPPTSRLFSPPLSHPCNFKTKMLRLVFRNSPLESYTKLDAVMLIGTSELIFPRNANESLTNLLKRINCMYSSHHEEVHNLTPDLKSAHLDIVQLQQNFPEYCVICKSDIKRKTFYKNNLKRKQESQEDEILLIILKNLDLMTLCRLNYVNKRFNDLIRDPRLYTRLNIRIVPDKYIRDIFCYFTPRCKYLRQLDLTASNFDVKDFVKFIDNCGRHLTHLKLKLALIHCRVDDEEFSYLERLNGLEYLNLLDTHIETQRLCKILHKNQRMREIYLEMYFERDLNLDAVLIELGKSCPDLEVISSNMEVRHLTSRGINAFADCKNLRKINLFHHCCVDDEEFSYLERLNGLEYLNLHNTHIETQRLCKILQKNQRMRELRLKMYSKNDLINLGEVLIELGNSCRDLEVIDSMQLRYSLTSRDINAFANCKNLREVKLFLHKYPETDDSFFRLLSSYQNLQEVCLFCTVLSDHNLELLAKCKNLKKLYICTPPLYQLNLHTPDKCSVILEQCLKLQEAYLYNISDRLVNQWKKRYPH</sequence>
<accession>A0A4S2L3C2</accession>
<keyword evidence="3" id="KW-1185">Reference proteome</keyword>
<reference evidence="2 3" key="1">
    <citation type="journal article" date="2019" name="Philos. Trans. R. Soc. Lond., B, Biol. Sci.">
        <title>Ant behaviour and brain gene expression of defending hosts depend on the ecological success of the intruding social parasite.</title>
        <authorList>
            <person name="Kaur R."/>
            <person name="Stoldt M."/>
            <person name="Jongepier E."/>
            <person name="Feldmeyer B."/>
            <person name="Menzel F."/>
            <person name="Bornberg-Bauer E."/>
            <person name="Foitzik S."/>
        </authorList>
    </citation>
    <scope>NUCLEOTIDE SEQUENCE [LARGE SCALE GENOMIC DNA]</scope>
    <source>
        <tissue evidence="2">Whole body</tissue>
    </source>
</reference>
<dbReference type="GO" id="GO:0031146">
    <property type="term" value="P:SCF-dependent proteasomal ubiquitin-dependent protein catabolic process"/>
    <property type="evidence" value="ECO:0007669"/>
    <property type="project" value="TreeGrafter"/>
</dbReference>
<dbReference type="PROSITE" id="PS50181">
    <property type="entry name" value="FBOX"/>
    <property type="match status" value="1"/>
</dbReference>
<dbReference type="CDD" id="cd09917">
    <property type="entry name" value="F-box_SF"/>
    <property type="match status" value="1"/>
</dbReference>
<dbReference type="STRING" id="300112.A0A4S2L3C2"/>
<proteinExistence type="predicted"/>
<organism evidence="2 3">
    <name type="scientific">Temnothorax longispinosus</name>
    <dbReference type="NCBI Taxonomy" id="300112"/>
    <lineage>
        <taxon>Eukaryota</taxon>
        <taxon>Metazoa</taxon>
        <taxon>Ecdysozoa</taxon>
        <taxon>Arthropoda</taxon>
        <taxon>Hexapoda</taxon>
        <taxon>Insecta</taxon>
        <taxon>Pterygota</taxon>
        <taxon>Neoptera</taxon>
        <taxon>Endopterygota</taxon>
        <taxon>Hymenoptera</taxon>
        <taxon>Apocrita</taxon>
        <taxon>Aculeata</taxon>
        <taxon>Formicoidea</taxon>
        <taxon>Formicidae</taxon>
        <taxon>Myrmicinae</taxon>
        <taxon>Temnothorax</taxon>
    </lineage>
</organism>
<dbReference type="Gene3D" id="3.80.10.10">
    <property type="entry name" value="Ribonuclease Inhibitor"/>
    <property type="match status" value="2"/>
</dbReference>
<feature type="non-terminal residue" evidence="2">
    <location>
        <position position="695"/>
    </location>
</feature>
<dbReference type="GO" id="GO:0019005">
    <property type="term" value="C:SCF ubiquitin ligase complex"/>
    <property type="evidence" value="ECO:0007669"/>
    <property type="project" value="TreeGrafter"/>
</dbReference>
<dbReference type="InterPro" id="IPR036047">
    <property type="entry name" value="F-box-like_dom_sf"/>
</dbReference>
<dbReference type="SUPFAM" id="SSF52047">
    <property type="entry name" value="RNI-like"/>
    <property type="match status" value="1"/>
</dbReference>
<feature type="domain" description="F-box" evidence="1">
    <location>
        <begin position="281"/>
        <end position="327"/>
    </location>
</feature>
<evidence type="ECO:0000313" key="2">
    <source>
        <dbReference type="EMBL" id="TGZ56696.1"/>
    </source>
</evidence>
<evidence type="ECO:0000259" key="1">
    <source>
        <dbReference type="PROSITE" id="PS50181"/>
    </source>
</evidence>
<protein>
    <submittedName>
        <fullName evidence="2">F-box/LRR-repeat protein 4</fullName>
    </submittedName>
</protein>
<comment type="caution">
    <text evidence="2">The sequence shown here is derived from an EMBL/GenBank/DDBJ whole genome shotgun (WGS) entry which is preliminary data.</text>
</comment>
<name>A0A4S2L3C2_9HYME</name>
<dbReference type="InterPro" id="IPR032675">
    <property type="entry name" value="LRR_dom_sf"/>
</dbReference>
<feature type="non-terminal residue" evidence="2">
    <location>
        <position position="1"/>
    </location>
</feature>
<dbReference type="InterPro" id="IPR001810">
    <property type="entry name" value="F-box_dom"/>
</dbReference>
<evidence type="ECO:0000313" key="3">
    <source>
        <dbReference type="Proteomes" id="UP000310200"/>
    </source>
</evidence>
<gene>
    <name evidence="2" type="ORF">DBV15_11283</name>
</gene>
<dbReference type="AlphaFoldDB" id="A0A4S2L3C2"/>
<dbReference type="PANTHER" id="PTHR13318">
    <property type="entry name" value="PARTNER OF PAIRED, ISOFORM B-RELATED"/>
    <property type="match status" value="1"/>
</dbReference>
<dbReference type="SUPFAM" id="SSF81383">
    <property type="entry name" value="F-box domain"/>
    <property type="match status" value="1"/>
</dbReference>
<dbReference type="Proteomes" id="UP000310200">
    <property type="component" value="Unassembled WGS sequence"/>
</dbReference>
<dbReference type="EMBL" id="QBLH01000291">
    <property type="protein sequence ID" value="TGZ56696.1"/>
    <property type="molecule type" value="Genomic_DNA"/>
</dbReference>